<dbReference type="SMART" id="SM00358">
    <property type="entry name" value="DSRM"/>
    <property type="match status" value="1"/>
</dbReference>
<evidence type="ECO:0000259" key="2">
    <source>
        <dbReference type="PROSITE" id="PS50137"/>
    </source>
</evidence>
<dbReference type="Proteomes" id="UP000092154">
    <property type="component" value="Unassembled WGS sequence"/>
</dbReference>
<protein>
    <recommendedName>
        <fullName evidence="2">DRBM domain-containing protein</fullName>
    </recommendedName>
</protein>
<dbReference type="OrthoDB" id="112668at2759"/>
<dbReference type="AlphaFoldDB" id="A0A1B7MKN2"/>
<dbReference type="EMBL" id="KV448826">
    <property type="protein sequence ID" value="OAX33152.1"/>
    <property type="molecule type" value="Genomic_DNA"/>
</dbReference>
<evidence type="ECO:0000313" key="4">
    <source>
        <dbReference type="Proteomes" id="UP000092154"/>
    </source>
</evidence>
<proteinExistence type="predicted"/>
<gene>
    <name evidence="3" type="ORF">K503DRAFT_804597</name>
</gene>
<accession>A0A1B7MKN2</accession>
<reference evidence="3 4" key="1">
    <citation type="submission" date="2016-06" db="EMBL/GenBank/DDBJ databases">
        <title>Comparative genomics of the ectomycorrhizal sister species Rhizopogon vinicolor and Rhizopogon vesiculosus (Basidiomycota: Boletales) reveals a divergence of the mating type B locus.</title>
        <authorList>
            <consortium name="DOE Joint Genome Institute"/>
            <person name="Mujic A.B."/>
            <person name="Kuo A."/>
            <person name="Tritt A."/>
            <person name="Lipzen A."/>
            <person name="Chen C."/>
            <person name="Johnson J."/>
            <person name="Sharma A."/>
            <person name="Barry K."/>
            <person name="Grigoriev I.V."/>
            <person name="Spatafora J.W."/>
        </authorList>
    </citation>
    <scope>NUCLEOTIDE SEQUENCE [LARGE SCALE GENOMIC DNA]</scope>
    <source>
        <strain evidence="3 4">AM-OR11-026</strain>
    </source>
</reference>
<feature type="domain" description="DRBM" evidence="2">
    <location>
        <begin position="8"/>
        <end position="80"/>
    </location>
</feature>
<keyword evidence="1" id="KW-0694">RNA-binding</keyword>
<dbReference type="GO" id="GO:0003723">
    <property type="term" value="F:RNA binding"/>
    <property type="evidence" value="ECO:0007669"/>
    <property type="project" value="UniProtKB-UniRule"/>
</dbReference>
<dbReference type="PROSITE" id="PS50137">
    <property type="entry name" value="DS_RBD"/>
    <property type="match status" value="1"/>
</dbReference>
<name>A0A1B7MKN2_9AGAM</name>
<dbReference type="Gene3D" id="3.30.160.20">
    <property type="match status" value="1"/>
</dbReference>
<evidence type="ECO:0000313" key="3">
    <source>
        <dbReference type="EMBL" id="OAX33152.1"/>
    </source>
</evidence>
<dbReference type="SUPFAM" id="SSF54768">
    <property type="entry name" value="dsRNA-binding domain-like"/>
    <property type="match status" value="1"/>
</dbReference>
<dbReference type="Pfam" id="PF00035">
    <property type="entry name" value="dsrm"/>
    <property type="match status" value="1"/>
</dbReference>
<organism evidence="3 4">
    <name type="scientific">Rhizopogon vinicolor AM-OR11-026</name>
    <dbReference type="NCBI Taxonomy" id="1314800"/>
    <lineage>
        <taxon>Eukaryota</taxon>
        <taxon>Fungi</taxon>
        <taxon>Dikarya</taxon>
        <taxon>Basidiomycota</taxon>
        <taxon>Agaricomycotina</taxon>
        <taxon>Agaricomycetes</taxon>
        <taxon>Agaricomycetidae</taxon>
        <taxon>Boletales</taxon>
        <taxon>Suillineae</taxon>
        <taxon>Rhizopogonaceae</taxon>
        <taxon>Rhizopogon</taxon>
    </lineage>
</organism>
<dbReference type="InterPro" id="IPR014720">
    <property type="entry name" value="dsRBD_dom"/>
</dbReference>
<evidence type="ECO:0000256" key="1">
    <source>
        <dbReference type="PROSITE-ProRule" id="PRU00266"/>
    </source>
</evidence>
<sequence>MSPANQNHYAMRLNNFFQKRYGASAHQRHQYEVTSGGPQNHLLWEGTYLIEGIKYGVGQGSNKGDAKEAAAEDTIKLLAREGVIVP</sequence>
<keyword evidence="4" id="KW-1185">Reference proteome</keyword>
<dbReference type="InParanoid" id="A0A1B7MKN2"/>